<dbReference type="GO" id="GO:0016020">
    <property type="term" value="C:membrane"/>
    <property type="evidence" value="ECO:0007669"/>
    <property type="project" value="GOC"/>
</dbReference>
<comment type="caution">
    <text evidence="17">The sequence shown here is derived from an EMBL/GenBank/DDBJ whole genome shotgun (WGS) entry which is preliminary data.</text>
</comment>
<evidence type="ECO:0000313" key="18">
    <source>
        <dbReference type="Proteomes" id="UP000230052"/>
    </source>
</evidence>
<comment type="subcellular location">
    <subcellularLocation>
        <location evidence="3 16">Cytoplasm</location>
    </subcellularLocation>
</comment>
<proteinExistence type="inferred from homology"/>
<dbReference type="InterPro" id="IPR015870">
    <property type="entry name" value="UDP-acyl_N-AcGlcN_deAcase_N"/>
</dbReference>
<dbReference type="GO" id="GO:0046872">
    <property type="term" value="F:metal ion binding"/>
    <property type="evidence" value="ECO:0007669"/>
    <property type="project" value="UniProtKB-KW"/>
</dbReference>
<dbReference type="Gene3D" id="3.10.129.10">
    <property type="entry name" value="Hotdog Thioesterase"/>
    <property type="match status" value="1"/>
</dbReference>
<dbReference type="InterPro" id="IPR029069">
    <property type="entry name" value="HotDog_dom_sf"/>
</dbReference>
<keyword evidence="6 15" id="KW-0444">Lipid biosynthesis</keyword>
<dbReference type="AlphaFoldDB" id="A0A2J0KV49"/>
<evidence type="ECO:0000256" key="6">
    <source>
        <dbReference type="ARBA" id="ARBA00022516"/>
    </source>
</evidence>
<evidence type="ECO:0000256" key="8">
    <source>
        <dbReference type="ARBA" id="ARBA00022723"/>
    </source>
</evidence>
<evidence type="ECO:0000256" key="12">
    <source>
        <dbReference type="ARBA" id="ARBA00023239"/>
    </source>
</evidence>
<evidence type="ECO:0000256" key="11">
    <source>
        <dbReference type="ARBA" id="ARBA00023098"/>
    </source>
</evidence>
<dbReference type="Gene3D" id="3.30.230.20">
    <property type="entry name" value="lpxc deacetylase, domain 1"/>
    <property type="match status" value="1"/>
</dbReference>
<feature type="binding site" evidence="15">
    <location>
        <position position="239"/>
    </location>
    <ligand>
        <name>Zn(2+)</name>
        <dbReference type="ChEBI" id="CHEBI:29105"/>
    </ligand>
</feature>
<comment type="catalytic activity">
    <reaction evidence="16">
        <text>a (3R)-hydroxyacyl-[ACP] = a (2E)-enoyl-[ACP] + H2O</text>
        <dbReference type="Rhea" id="RHEA:13097"/>
        <dbReference type="Rhea" id="RHEA-COMP:9925"/>
        <dbReference type="Rhea" id="RHEA-COMP:9945"/>
        <dbReference type="ChEBI" id="CHEBI:15377"/>
        <dbReference type="ChEBI" id="CHEBI:78784"/>
        <dbReference type="ChEBI" id="CHEBI:78827"/>
        <dbReference type="EC" id="4.2.1.59"/>
    </reaction>
</comment>
<dbReference type="EC" id="3.5.1.108" evidence="15"/>
<feature type="active site" evidence="16">
    <location>
        <position position="346"/>
    </location>
</feature>
<comment type="pathway">
    <text evidence="4 15">Glycolipid biosynthesis; lipid IV(A) biosynthesis; lipid IV(A) from (3R)-3-hydroxytetradecanoyl-[acyl-carrier-protein] and UDP-N-acetyl-alpha-D-glucosamine: step 2/6.</text>
</comment>
<keyword evidence="8 15" id="KW-0479">Metal-binding</keyword>
<comment type="function">
    <text evidence="2 15">Catalyzes the hydrolysis of UDP-3-O-myristoyl-N-acetylglucosamine to form UDP-3-O-myristoylglucosamine and acetate, the committed step in lipid A biosynthesis.</text>
</comment>
<dbReference type="EC" id="4.2.1.59" evidence="16"/>
<dbReference type="HAMAP" id="MF_00388">
    <property type="entry name" value="LpxC"/>
    <property type="match status" value="1"/>
</dbReference>
<keyword evidence="11 15" id="KW-0443">Lipid metabolism</keyword>
<name>A0A2J0KV49_9BACT</name>
<dbReference type="EMBL" id="PEWV01000013">
    <property type="protein sequence ID" value="PIU42275.1"/>
    <property type="molecule type" value="Genomic_DNA"/>
</dbReference>
<dbReference type="NCBIfam" id="TIGR01750">
    <property type="entry name" value="fabZ"/>
    <property type="match status" value="1"/>
</dbReference>
<dbReference type="Proteomes" id="UP000230052">
    <property type="component" value="Unassembled WGS sequence"/>
</dbReference>
<reference evidence="17 18" key="1">
    <citation type="submission" date="2017-09" db="EMBL/GenBank/DDBJ databases">
        <title>Depth-based differentiation of microbial function through sediment-hosted aquifers and enrichment of novel symbionts in the deep terrestrial subsurface.</title>
        <authorList>
            <person name="Probst A.J."/>
            <person name="Ladd B."/>
            <person name="Jarett J.K."/>
            <person name="Geller-Mcgrath D.E."/>
            <person name="Sieber C.M."/>
            <person name="Emerson J.B."/>
            <person name="Anantharaman K."/>
            <person name="Thomas B.C."/>
            <person name="Malmstrom R."/>
            <person name="Stieglmeier M."/>
            <person name="Klingl A."/>
            <person name="Woyke T."/>
            <person name="Ryan C.M."/>
            <person name="Banfield J.F."/>
        </authorList>
    </citation>
    <scope>NUCLEOTIDE SEQUENCE [LARGE SCALE GENOMIC DNA]</scope>
    <source>
        <strain evidence="17">CG07_land_8_20_14_0_80_42_15</strain>
    </source>
</reference>
<evidence type="ECO:0000256" key="3">
    <source>
        <dbReference type="ARBA" id="ARBA00004496"/>
    </source>
</evidence>
<dbReference type="CDD" id="cd01288">
    <property type="entry name" value="FabZ"/>
    <property type="match status" value="1"/>
</dbReference>
<evidence type="ECO:0000256" key="5">
    <source>
        <dbReference type="ARBA" id="ARBA00022490"/>
    </source>
</evidence>
<dbReference type="UniPathway" id="UPA00359">
    <property type="reaction ID" value="UER00478"/>
</dbReference>
<protein>
    <recommendedName>
        <fullName evidence="15 16">Multifunctional fusion protein</fullName>
    </recommendedName>
    <domain>
        <recommendedName>
            <fullName evidence="16">3-hydroxyacyl-[acyl-carrier-protein] dehydratase FabZ</fullName>
            <ecNumber evidence="16">4.2.1.59</ecNumber>
        </recommendedName>
        <alternativeName>
            <fullName evidence="16">(3R)-hydroxymyristoyl-[acyl-carrier-protein] dehydratase</fullName>
        </alternativeName>
        <alternativeName>
            <fullName evidence="16">Beta-hydroxyacyl-ACP dehydratase</fullName>
            <shortName evidence="16">(3R)-hydroxymyristoyl-ACP dehydrase</shortName>
        </alternativeName>
    </domain>
    <domain>
        <recommendedName>
            <fullName evidence="15">UDP-3-O-acyl-N-acetylglucosamine deacetylase</fullName>
            <shortName evidence="15">UDP-3-O-acyl-GlcNAc deacetylase</shortName>
            <ecNumber evidence="15">3.5.1.108</ecNumber>
        </recommendedName>
        <alternativeName>
            <fullName evidence="15">UDP-3-O-[R-3-hydroxymyristoyl]-N-acetylglucosamine deacetylase</fullName>
        </alternativeName>
    </domain>
</protein>
<evidence type="ECO:0000256" key="9">
    <source>
        <dbReference type="ARBA" id="ARBA00022801"/>
    </source>
</evidence>
<keyword evidence="10 15" id="KW-0862">Zinc</keyword>
<feature type="active site" description="Proton donor" evidence="15">
    <location>
        <position position="266"/>
    </location>
</feature>
<evidence type="ECO:0000256" key="14">
    <source>
        <dbReference type="ARBA" id="ARBA00025049"/>
    </source>
</evidence>
<dbReference type="NCBIfam" id="TIGR00325">
    <property type="entry name" value="lpxC"/>
    <property type="match status" value="1"/>
</dbReference>
<dbReference type="InterPro" id="IPR013114">
    <property type="entry name" value="FabA_FabZ"/>
</dbReference>
<sequence length="440" mass="49348">MEKQKTIKNEVNFSGISLHNGKVVHVTIKPALPNSGINFVRTDLSERPVLNVETSKIADLHLTPRRTSIARGEVEVQTIEHIMASLSSMGVDNIRIELDSDELPGLDGSAIQFWDILKKAEVIEQDATKKHFDVKEPLWCTDGEAFIMALPSSKFEVSYTLSYNHPLLQSQYLKVVLNGDQLVFEKEIAPARTFCMEREVKPLREMGLGKGADYDNTLVVGNRRVIKNRVRFPDEFVRHKILDLIGDMYLLGCPLRGHIIAIKSGHALNVKLISKLRQQRAKFLEPGIKAPDVQIGLGELDTSMIQKILPHRYPFLLVDKVIELVRDKRAVGIKNVTMNENYFTGHFPGRPIMPGVLIIEAMAQTAGVLLLSKEENMGRLAFFLGIKDARFRNPVVPGDQLILEIDVIRMKSKTGQVKGVGKVKDKVVCEAELMFILVEG</sequence>
<keyword evidence="12 16" id="KW-0456">Lyase</keyword>
<dbReference type="GO" id="GO:0009245">
    <property type="term" value="P:lipid A biosynthetic process"/>
    <property type="evidence" value="ECO:0007669"/>
    <property type="project" value="UniProtKB-UniRule"/>
</dbReference>
<accession>A0A2J0KV49</accession>
<comment type="similarity">
    <text evidence="15">Belongs to the LpxC family.</text>
</comment>
<dbReference type="InterPro" id="IPR020568">
    <property type="entry name" value="Ribosomal_Su5_D2-typ_SF"/>
</dbReference>
<evidence type="ECO:0000256" key="1">
    <source>
        <dbReference type="ARBA" id="ARBA00001947"/>
    </source>
</evidence>
<dbReference type="SUPFAM" id="SSF54211">
    <property type="entry name" value="Ribosomal protein S5 domain 2-like"/>
    <property type="match status" value="2"/>
</dbReference>
<keyword evidence="7 15" id="KW-0441">Lipid A biosynthesis</keyword>
<dbReference type="InterPro" id="IPR010084">
    <property type="entry name" value="FabZ"/>
</dbReference>
<evidence type="ECO:0000256" key="13">
    <source>
        <dbReference type="ARBA" id="ARBA00024535"/>
    </source>
</evidence>
<evidence type="ECO:0000256" key="7">
    <source>
        <dbReference type="ARBA" id="ARBA00022556"/>
    </source>
</evidence>
<organism evidence="17 18">
    <name type="scientific">Candidatus Aquitaenariimonas noxiae</name>
    <dbReference type="NCBI Taxonomy" id="1974741"/>
    <lineage>
        <taxon>Bacteria</taxon>
        <taxon>Pseudomonadati</taxon>
        <taxon>Candidatus Omnitrophota</taxon>
        <taxon>Candidatus Aquitaenariimonas</taxon>
    </lineage>
</organism>
<dbReference type="PANTHER" id="PTHR33694">
    <property type="entry name" value="UDP-3-O-ACYL-N-ACETYLGLUCOSAMINE DEACETYLASE 1, MITOCHONDRIAL-RELATED"/>
    <property type="match status" value="1"/>
</dbReference>
<comment type="function">
    <text evidence="14 16">Involved in unsaturated fatty acids biosynthesis. Catalyzes the dehydration of short chain beta-hydroxyacyl-ACPs and long chain saturated and unsaturated beta-hydroxyacyl-ACPs.</text>
</comment>
<comment type="similarity">
    <text evidence="16">Belongs to the thioester dehydratase family. FabZ subfamily.</text>
</comment>
<evidence type="ECO:0000256" key="4">
    <source>
        <dbReference type="ARBA" id="ARBA00005002"/>
    </source>
</evidence>
<evidence type="ECO:0000256" key="2">
    <source>
        <dbReference type="ARBA" id="ARBA00002923"/>
    </source>
</evidence>
<dbReference type="GO" id="GO:0006633">
    <property type="term" value="P:fatty acid biosynthetic process"/>
    <property type="evidence" value="ECO:0007669"/>
    <property type="project" value="UniProtKB-UniRule"/>
</dbReference>
<dbReference type="Pfam" id="PF07977">
    <property type="entry name" value="FabA"/>
    <property type="match status" value="1"/>
</dbReference>
<comment type="catalytic activity">
    <reaction evidence="13 15">
        <text>a UDP-3-O-[(3R)-3-hydroxyacyl]-N-acetyl-alpha-D-glucosamine + H2O = a UDP-3-O-[(3R)-3-hydroxyacyl]-alpha-D-glucosamine + acetate</text>
        <dbReference type="Rhea" id="RHEA:67816"/>
        <dbReference type="ChEBI" id="CHEBI:15377"/>
        <dbReference type="ChEBI" id="CHEBI:30089"/>
        <dbReference type="ChEBI" id="CHEBI:137740"/>
        <dbReference type="ChEBI" id="CHEBI:173225"/>
        <dbReference type="EC" id="3.5.1.108"/>
    </reaction>
</comment>
<comment type="cofactor">
    <cofactor evidence="1 15">
        <name>Zn(2+)</name>
        <dbReference type="ChEBI" id="CHEBI:29105"/>
    </cofactor>
</comment>
<evidence type="ECO:0000313" key="17">
    <source>
        <dbReference type="EMBL" id="PIU42275.1"/>
    </source>
</evidence>
<dbReference type="HAMAP" id="MF_00406">
    <property type="entry name" value="FabZ"/>
    <property type="match status" value="1"/>
</dbReference>
<evidence type="ECO:0000256" key="16">
    <source>
        <dbReference type="HAMAP-Rule" id="MF_00406"/>
    </source>
</evidence>
<feature type="binding site" evidence="15">
    <location>
        <position position="243"/>
    </location>
    <ligand>
        <name>Zn(2+)</name>
        <dbReference type="ChEBI" id="CHEBI:29105"/>
    </ligand>
</feature>
<dbReference type="PANTHER" id="PTHR33694:SF1">
    <property type="entry name" value="UDP-3-O-ACYL-N-ACETYLGLUCOSAMINE DEACETYLASE 1, MITOCHONDRIAL-RELATED"/>
    <property type="match status" value="1"/>
</dbReference>
<gene>
    <name evidence="15" type="primary">lpxC</name>
    <name evidence="16" type="synonym">fabZ</name>
    <name evidence="17" type="ORF">COS99_01345</name>
</gene>
<dbReference type="GO" id="GO:0019171">
    <property type="term" value="F:(3R)-hydroxyacyl-[acyl-carrier-protein] dehydratase activity"/>
    <property type="evidence" value="ECO:0007669"/>
    <property type="project" value="UniProtKB-EC"/>
</dbReference>
<dbReference type="GO" id="GO:0103117">
    <property type="term" value="F:UDP-3-O-acyl-N-acetylglucosamine deacetylase activity"/>
    <property type="evidence" value="ECO:0007669"/>
    <property type="project" value="UniProtKB-UniRule"/>
</dbReference>
<dbReference type="Pfam" id="PF03331">
    <property type="entry name" value="LpxC"/>
    <property type="match status" value="1"/>
</dbReference>
<dbReference type="GO" id="GO:0005737">
    <property type="term" value="C:cytoplasm"/>
    <property type="evidence" value="ECO:0007669"/>
    <property type="project" value="UniProtKB-SubCell"/>
</dbReference>
<dbReference type="InterPro" id="IPR004463">
    <property type="entry name" value="UDP-acyl_GlcNac_deAcase"/>
</dbReference>
<keyword evidence="5 16" id="KW-0963">Cytoplasm</keyword>
<keyword evidence="9 15" id="KW-0378">Hydrolase</keyword>
<evidence type="ECO:0000256" key="15">
    <source>
        <dbReference type="HAMAP-Rule" id="MF_00388"/>
    </source>
</evidence>
<dbReference type="SUPFAM" id="SSF54637">
    <property type="entry name" value="Thioesterase/thiol ester dehydrase-isomerase"/>
    <property type="match status" value="1"/>
</dbReference>
<dbReference type="InterPro" id="IPR011334">
    <property type="entry name" value="UDP-acyl_GlcNac_deAcase_C"/>
</dbReference>
<feature type="binding site" evidence="15">
    <location>
        <position position="81"/>
    </location>
    <ligand>
        <name>Zn(2+)</name>
        <dbReference type="ChEBI" id="CHEBI:29105"/>
    </ligand>
</feature>
<dbReference type="Gene3D" id="3.30.1700.10">
    <property type="entry name" value="lpxc deacetylase, domain 2"/>
    <property type="match status" value="1"/>
</dbReference>
<dbReference type="FunFam" id="3.10.129.10:FF:000001">
    <property type="entry name" value="3-hydroxyacyl-[acyl-carrier-protein] dehydratase FabZ"/>
    <property type="match status" value="1"/>
</dbReference>
<dbReference type="NCBIfam" id="NF000582">
    <property type="entry name" value="PRK00006.1"/>
    <property type="match status" value="1"/>
</dbReference>
<evidence type="ECO:0000256" key="10">
    <source>
        <dbReference type="ARBA" id="ARBA00022833"/>
    </source>
</evidence>